<dbReference type="PANTHER" id="PTHR42916">
    <property type="entry name" value="2-SUCCINYL-5-ENOLPYRUVYL-6-HYDROXY-3-CYCLOHEXENE-1-CARBOXYLATE SYNTHASE"/>
    <property type="match status" value="1"/>
</dbReference>
<evidence type="ECO:0000313" key="12">
    <source>
        <dbReference type="Proteomes" id="UP001597214"/>
    </source>
</evidence>
<evidence type="ECO:0000256" key="3">
    <source>
        <dbReference type="ARBA" id="ARBA00022723"/>
    </source>
</evidence>
<dbReference type="Pfam" id="PF16582">
    <property type="entry name" value="TPP_enzyme_M_2"/>
    <property type="match status" value="1"/>
</dbReference>
<evidence type="ECO:0000256" key="6">
    <source>
        <dbReference type="ARBA" id="ARBA00023211"/>
    </source>
</evidence>
<keyword evidence="5 7" id="KW-0786">Thiamine pyrophosphate</keyword>
<sequence length="581" mass="64934">MNDSKALTDYLGTFIQELVFNGVEQVVISPGSRSTPFALLFTEHPSIKTWINIDERSAAFFALGLAKASTKPVVLLCTSGTAAANYYPAIIEATYSRVPLIVLTADRPHELRDVGAPQAINQLDLYGKYSKWFVEMGIPENSPGMLQYVKMVAARSVATSLSSPAGVVHLNFPFREPLVPNFEQLNWGLVNGRKNICASTSSVMSSEMIDILLEASRCERGIIVCGSHDQGGFPHAVVRLANMLGFPILADPLSQLRSGSHDMSSVIDCYDTILKSEKAFSALKPDVIIRFGAMPVSKVLTQFISQSLAKYHIVIDSDPDYRDPTLRANYFFHVNEHSFCDEAARILRDVETTTDYLTLWKKLNKLVKPVLLSELKEYMFEGDVIRTLAPVLENGTSLFVGNSMPIRDLDTFYFTNDKDVKIYANRGANGIDGIISTALGCSAHNERLILIVGDITFYHDLNGLLMSKLYNLPITIVIVNNNGGGIFSFLPQSKEKKHFEEVFGTPTNLDYEKVVDMYGGVFHRVKDWKEYQMAIKNSLDMNQLVVVEVPTENRDENVILHRNLWNEAVELVDQYLMEQLT</sequence>
<dbReference type="CDD" id="cd02009">
    <property type="entry name" value="TPP_SHCHC_synthase"/>
    <property type="match status" value="1"/>
</dbReference>
<dbReference type="Gene3D" id="3.40.50.970">
    <property type="match status" value="2"/>
</dbReference>
<keyword evidence="6 7" id="KW-0464">Manganese</keyword>
<dbReference type="GO" id="GO:0070204">
    <property type="term" value="F:2-succinyl-5-enolpyruvyl-6-hydroxy-3-cyclohexene-1-carboxylic-acid synthase activity"/>
    <property type="evidence" value="ECO:0007669"/>
    <property type="project" value="UniProtKB-EC"/>
</dbReference>
<accession>A0ABW4LVK0</accession>
<comment type="caution">
    <text evidence="11">The sequence shown here is derived from an EMBL/GenBank/DDBJ whole genome shotgun (WGS) entry which is preliminary data.</text>
</comment>
<comment type="pathway">
    <text evidence="7">Quinol/quinone metabolism; 1,4-dihydroxy-2-naphthoate biosynthesis; 1,4-dihydroxy-2-naphthoate from chorismate: step 2/7.</text>
</comment>
<name>A0ABW4LVK0_9BACI</name>
<dbReference type="InterPro" id="IPR004433">
    <property type="entry name" value="MenaQ_synth_MenD"/>
</dbReference>
<keyword evidence="12" id="KW-1185">Reference proteome</keyword>
<evidence type="ECO:0000256" key="1">
    <source>
        <dbReference type="ARBA" id="ARBA00022428"/>
    </source>
</evidence>
<dbReference type="Pfam" id="PF02775">
    <property type="entry name" value="TPP_enzyme_C"/>
    <property type="match status" value="1"/>
</dbReference>
<evidence type="ECO:0000256" key="5">
    <source>
        <dbReference type="ARBA" id="ARBA00023052"/>
    </source>
</evidence>
<dbReference type="NCBIfam" id="TIGR00173">
    <property type="entry name" value="menD"/>
    <property type="match status" value="1"/>
</dbReference>
<evidence type="ECO:0000313" key="11">
    <source>
        <dbReference type="EMBL" id="MFD1739170.1"/>
    </source>
</evidence>
<evidence type="ECO:0000256" key="7">
    <source>
        <dbReference type="HAMAP-Rule" id="MF_01659"/>
    </source>
</evidence>
<comment type="function">
    <text evidence="7">Catalyzes the thiamine diphosphate-dependent decarboxylation of 2-oxoglutarate and the subsequent addition of the resulting succinic semialdehyde-thiamine pyrophosphate anion to isochorismate to yield 2-succinyl-5-enolpyruvyl-6-hydroxy-3-cyclohexene-1-carboxylate (SEPHCHC).</text>
</comment>
<comment type="cofactor">
    <cofactor evidence="7">
        <name>Mg(2+)</name>
        <dbReference type="ChEBI" id="CHEBI:18420"/>
    </cofactor>
    <cofactor evidence="7">
        <name>Mn(2+)</name>
        <dbReference type="ChEBI" id="CHEBI:29035"/>
    </cofactor>
</comment>
<dbReference type="RefSeq" id="WP_377930405.1">
    <property type="nucleotide sequence ID" value="NZ_JBHUEM010000054.1"/>
</dbReference>
<evidence type="ECO:0000259" key="8">
    <source>
        <dbReference type="Pfam" id="PF02775"/>
    </source>
</evidence>
<dbReference type="InterPro" id="IPR032264">
    <property type="entry name" value="MenD_middle"/>
</dbReference>
<keyword evidence="4 7" id="KW-0460">Magnesium</keyword>
<dbReference type="Proteomes" id="UP001597214">
    <property type="component" value="Unassembled WGS sequence"/>
</dbReference>
<evidence type="ECO:0000256" key="2">
    <source>
        <dbReference type="ARBA" id="ARBA00022679"/>
    </source>
</evidence>
<dbReference type="EMBL" id="JBHUEM010000054">
    <property type="protein sequence ID" value="MFD1739170.1"/>
    <property type="molecule type" value="Genomic_DNA"/>
</dbReference>
<feature type="domain" description="Thiamine pyrophosphate enzyme TPP-binding" evidence="8">
    <location>
        <begin position="435"/>
        <end position="549"/>
    </location>
</feature>
<dbReference type="SUPFAM" id="SSF52467">
    <property type="entry name" value="DHS-like NAD/FAD-binding domain"/>
    <property type="match status" value="1"/>
</dbReference>
<dbReference type="HAMAP" id="MF_01659">
    <property type="entry name" value="MenD"/>
    <property type="match status" value="1"/>
</dbReference>
<feature type="domain" description="Menaquinone biosynthesis protein MenD middle" evidence="10">
    <location>
        <begin position="215"/>
        <end position="400"/>
    </location>
</feature>
<organism evidence="11 12">
    <name type="scientific">Bacillus salitolerans</name>
    <dbReference type="NCBI Taxonomy" id="1437434"/>
    <lineage>
        <taxon>Bacteria</taxon>
        <taxon>Bacillati</taxon>
        <taxon>Bacillota</taxon>
        <taxon>Bacilli</taxon>
        <taxon>Bacillales</taxon>
        <taxon>Bacillaceae</taxon>
        <taxon>Bacillus</taxon>
    </lineage>
</organism>
<comment type="cofactor">
    <cofactor evidence="7">
        <name>thiamine diphosphate</name>
        <dbReference type="ChEBI" id="CHEBI:58937"/>
    </cofactor>
    <text evidence="7">Binds 1 thiamine pyrophosphate per subunit.</text>
</comment>
<evidence type="ECO:0000259" key="10">
    <source>
        <dbReference type="Pfam" id="PF16582"/>
    </source>
</evidence>
<dbReference type="PIRSF" id="PIRSF004983">
    <property type="entry name" value="MenD"/>
    <property type="match status" value="1"/>
</dbReference>
<comment type="subunit">
    <text evidence="7">Homodimer.</text>
</comment>
<keyword evidence="1 7" id="KW-0474">Menaquinone biosynthesis</keyword>
<keyword evidence="3 7" id="KW-0479">Metal-binding</keyword>
<comment type="similarity">
    <text evidence="7">Belongs to the TPP enzyme family. MenD subfamily.</text>
</comment>
<proteinExistence type="inferred from homology"/>
<reference evidence="12" key="1">
    <citation type="journal article" date="2019" name="Int. J. Syst. Evol. Microbiol.">
        <title>The Global Catalogue of Microorganisms (GCM) 10K type strain sequencing project: providing services to taxonomists for standard genome sequencing and annotation.</title>
        <authorList>
            <consortium name="The Broad Institute Genomics Platform"/>
            <consortium name="The Broad Institute Genome Sequencing Center for Infectious Disease"/>
            <person name="Wu L."/>
            <person name="Ma J."/>
        </authorList>
    </citation>
    <scope>NUCLEOTIDE SEQUENCE [LARGE SCALE GENOMIC DNA]</scope>
    <source>
        <strain evidence="12">CCUG 49339</strain>
    </source>
</reference>
<dbReference type="InterPro" id="IPR029035">
    <property type="entry name" value="DHS-like_NAD/FAD-binding_dom"/>
</dbReference>
<dbReference type="InterPro" id="IPR012001">
    <property type="entry name" value="Thiamin_PyroP_enz_TPP-bd_dom"/>
</dbReference>
<keyword evidence="2 7" id="KW-0808">Transferase</keyword>
<evidence type="ECO:0000259" key="9">
    <source>
        <dbReference type="Pfam" id="PF02776"/>
    </source>
</evidence>
<feature type="domain" description="Thiamine pyrophosphate enzyme N-terminal TPP-binding" evidence="9">
    <location>
        <begin position="14"/>
        <end position="124"/>
    </location>
</feature>
<dbReference type="PANTHER" id="PTHR42916:SF1">
    <property type="entry name" value="PROTEIN PHYLLO, CHLOROPLASTIC"/>
    <property type="match status" value="1"/>
</dbReference>
<comment type="catalytic activity">
    <reaction evidence="7">
        <text>isochorismate + 2-oxoglutarate + H(+) = 5-enolpyruvoyl-6-hydroxy-2-succinyl-cyclohex-3-ene-1-carboxylate + CO2</text>
        <dbReference type="Rhea" id="RHEA:25593"/>
        <dbReference type="ChEBI" id="CHEBI:15378"/>
        <dbReference type="ChEBI" id="CHEBI:16526"/>
        <dbReference type="ChEBI" id="CHEBI:16810"/>
        <dbReference type="ChEBI" id="CHEBI:29780"/>
        <dbReference type="ChEBI" id="CHEBI:58818"/>
        <dbReference type="EC" id="2.2.1.9"/>
    </reaction>
</comment>
<evidence type="ECO:0000256" key="4">
    <source>
        <dbReference type="ARBA" id="ARBA00022842"/>
    </source>
</evidence>
<comment type="pathway">
    <text evidence="7">Quinol/quinone metabolism; menaquinone biosynthesis.</text>
</comment>
<dbReference type="InterPro" id="IPR011766">
    <property type="entry name" value="TPP_enzyme_TPP-bd"/>
</dbReference>
<dbReference type="InterPro" id="IPR029061">
    <property type="entry name" value="THDP-binding"/>
</dbReference>
<dbReference type="Pfam" id="PF02776">
    <property type="entry name" value="TPP_enzyme_N"/>
    <property type="match status" value="1"/>
</dbReference>
<dbReference type="CDD" id="cd07037">
    <property type="entry name" value="TPP_PYR_MenD"/>
    <property type="match status" value="1"/>
</dbReference>
<gene>
    <name evidence="7 11" type="primary">menD</name>
    <name evidence="11" type="ORF">ACFSCX_22055</name>
</gene>
<dbReference type="Gene3D" id="3.40.50.1220">
    <property type="entry name" value="TPP-binding domain"/>
    <property type="match status" value="1"/>
</dbReference>
<dbReference type="EC" id="2.2.1.9" evidence="7"/>
<protein>
    <recommendedName>
        <fullName evidence="7">2-succinyl-5-enolpyruvyl-6-hydroxy-3-cyclohexene-1-carboxylate synthase</fullName>
        <shortName evidence="7">SEPHCHC synthase</shortName>
        <ecNumber evidence="7">2.2.1.9</ecNumber>
    </recommendedName>
    <alternativeName>
        <fullName evidence="7">Menaquinone biosynthesis protein MenD</fullName>
    </alternativeName>
</protein>
<dbReference type="SUPFAM" id="SSF52518">
    <property type="entry name" value="Thiamin diphosphate-binding fold (THDP-binding)"/>
    <property type="match status" value="2"/>
</dbReference>